<accession>V5C463</accession>
<dbReference type="Gene3D" id="2.40.128.640">
    <property type="match status" value="1"/>
</dbReference>
<comment type="caution">
    <text evidence="2">The sequence shown here is derived from an EMBL/GenBank/DDBJ whole genome shotgun (WGS) entry which is preliminary data.</text>
</comment>
<feature type="chain" id="PRO_5004731813" description="Copper resistance protein NlpE" evidence="1">
    <location>
        <begin position="30"/>
        <end position="160"/>
    </location>
</feature>
<evidence type="ECO:0000256" key="1">
    <source>
        <dbReference type="SAM" id="SignalP"/>
    </source>
</evidence>
<keyword evidence="1" id="KW-0732">Signal</keyword>
<dbReference type="eggNOG" id="COG3015">
    <property type="taxonomic scope" value="Bacteria"/>
</dbReference>
<protein>
    <recommendedName>
        <fullName evidence="4">Copper resistance protein NlpE</fullName>
    </recommendedName>
</protein>
<dbReference type="AlphaFoldDB" id="V5C463"/>
<evidence type="ECO:0000313" key="2">
    <source>
        <dbReference type="EMBL" id="ESS71533.1"/>
    </source>
</evidence>
<keyword evidence="3" id="KW-1185">Reference proteome</keyword>
<reference evidence="2 3" key="1">
    <citation type="journal article" date="2013" name="Genome Announc.">
        <title>Draft Genome Sequence of the Methanotrophic Gammaproteobacterium Methyloglobulus morosus DSM 22980 Strain KoM1.</title>
        <authorList>
            <person name="Poehlein A."/>
            <person name="Deutzmann J.S."/>
            <person name="Daniel R."/>
            <person name="Simeonova D.D."/>
        </authorList>
    </citation>
    <scope>NUCLEOTIDE SEQUENCE [LARGE SCALE GENOMIC DNA]</scope>
    <source>
        <strain evidence="2 3">KoM1</strain>
    </source>
</reference>
<dbReference type="InterPro" id="IPR007298">
    <property type="entry name" value="Cu-R_lipoprotein_NlpE"/>
</dbReference>
<dbReference type="RefSeq" id="WP_023495404.1">
    <property type="nucleotide sequence ID" value="NZ_AYLO01000093.1"/>
</dbReference>
<name>V5C463_9GAMM</name>
<dbReference type="EMBL" id="AYLO01000093">
    <property type="protein sequence ID" value="ESS71533.1"/>
    <property type="molecule type" value="Genomic_DNA"/>
</dbReference>
<proteinExistence type="predicted"/>
<feature type="signal peptide" evidence="1">
    <location>
        <begin position="1"/>
        <end position="29"/>
    </location>
</feature>
<dbReference type="Proteomes" id="UP000017842">
    <property type="component" value="Unassembled WGS sequence"/>
</dbReference>
<dbReference type="STRING" id="1116472.MGMO_97c00110"/>
<dbReference type="OrthoDB" id="5348860at2"/>
<gene>
    <name evidence="2" type="ORF">MGMO_97c00110</name>
</gene>
<organism evidence="2 3">
    <name type="scientific">Methyloglobulus morosus KoM1</name>
    <dbReference type="NCBI Taxonomy" id="1116472"/>
    <lineage>
        <taxon>Bacteria</taxon>
        <taxon>Pseudomonadati</taxon>
        <taxon>Pseudomonadota</taxon>
        <taxon>Gammaproteobacteria</taxon>
        <taxon>Methylococcales</taxon>
        <taxon>Methylococcaceae</taxon>
        <taxon>Methyloglobulus</taxon>
    </lineage>
</organism>
<evidence type="ECO:0008006" key="4">
    <source>
        <dbReference type="Google" id="ProtNLM"/>
    </source>
</evidence>
<evidence type="ECO:0000313" key="3">
    <source>
        <dbReference type="Proteomes" id="UP000017842"/>
    </source>
</evidence>
<sequence>MPIFKQITKHFLAIFLIAFVYLGCNPVFAETASNGDAQHAQKNLNMSGLYLGFYPCSDCKGIRTTLALNENNTYVYISLYVGKSDREIIEKGKFTLGENGNTLVLTPKKGSTTTQQYLIEDDMLIKLDEDGNRITKDGADGYILKRKDVVNTSGSGHGGH</sequence>
<dbReference type="Pfam" id="PF04170">
    <property type="entry name" value="NlpE"/>
    <property type="match status" value="1"/>
</dbReference>